<accession>A0A6L2PV09</accession>
<dbReference type="PANTHER" id="PTHR45705">
    <property type="entry name" value="FI20236P1"/>
    <property type="match status" value="1"/>
</dbReference>
<dbReference type="FunFam" id="1.10.220.150:FF:000009">
    <property type="entry name" value="stromal membrane-associated protein 1 isoform X1"/>
    <property type="match status" value="1"/>
</dbReference>
<evidence type="ECO:0000256" key="2">
    <source>
        <dbReference type="ARBA" id="ARBA00022723"/>
    </source>
</evidence>
<dbReference type="CDD" id="cd08839">
    <property type="entry name" value="ArfGap_SMAP"/>
    <property type="match status" value="1"/>
</dbReference>
<dbReference type="InterPro" id="IPR038508">
    <property type="entry name" value="ArfGAP_dom_sf"/>
</dbReference>
<feature type="compositionally biased region" description="Polar residues" evidence="6">
    <location>
        <begin position="197"/>
        <end position="210"/>
    </location>
</feature>
<evidence type="ECO:0000256" key="4">
    <source>
        <dbReference type="ARBA" id="ARBA00022833"/>
    </source>
</evidence>
<dbReference type="FunCoup" id="A0A6L2PV09">
    <property type="interactions" value="1322"/>
</dbReference>
<evidence type="ECO:0000313" key="8">
    <source>
        <dbReference type="EMBL" id="GFG34295.1"/>
    </source>
</evidence>
<dbReference type="PANTHER" id="PTHR45705:SF1">
    <property type="entry name" value="FI20236P1"/>
    <property type="match status" value="1"/>
</dbReference>
<keyword evidence="4" id="KW-0862">Zinc</keyword>
<evidence type="ECO:0000259" key="7">
    <source>
        <dbReference type="PROSITE" id="PS50115"/>
    </source>
</evidence>
<feature type="domain" description="Arf-GAP" evidence="7">
    <location>
        <begin position="18"/>
        <end position="136"/>
    </location>
</feature>
<keyword evidence="2" id="KW-0479">Metal-binding</keyword>
<proteinExistence type="predicted"/>
<evidence type="ECO:0000256" key="3">
    <source>
        <dbReference type="ARBA" id="ARBA00022771"/>
    </source>
</evidence>
<name>A0A6L2PV09_COPFO</name>
<comment type="caution">
    <text evidence="8">The sequence shown here is derived from an EMBL/GenBank/DDBJ whole genome shotgun (WGS) entry which is preliminary data.</text>
</comment>
<dbReference type="SMART" id="SM00105">
    <property type="entry name" value="ArfGap"/>
    <property type="match status" value="1"/>
</dbReference>
<dbReference type="GO" id="GO:0005096">
    <property type="term" value="F:GTPase activator activity"/>
    <property type="evidence" value="ECO:0007669"/>
    <property type="project" value="UniProtKB-KW"/>
</dbReference>
<feature type="compositionally biased region" description="Low complexity" evidence="6">
    <location>
        <begin position="232"/>
        <end position="255"/>
    </location>
</feature>
<dbReference type="GO" id="GO:0008270">
    <property type="term" value="F:zinc ion binding"/>
    <property type="evidence" value="ECO:0007669"/>
    <property type="project" value="UniProtKB-KW"/>
</dbReference>
<feature type="compositionally biased region" description="Low complexity" evidence="6">
    <location>
        <begin position="183"/>
        <end position="194"/>
    </location>
</feature>
<sequence>MTTKAEKDRQKQIQEKCQALLTQMLRDEDNKYCVDCDAKGPRWASWNLGIFLCIRCAGVHRNLGVHISKVKSVNLDTWTPEQVVSLQQMGNSRARAVYEANLPDNFRRPQTDSSLEAFVRAKYEQKKYIAREWVPPPIPKVNWDKELDEEAERQRRRKKEAKQQQQQQARKTVPSVAVPQLLPKPKGSTSPKPGRTQGDSNKTGKTTTQDLLGLDTPVGTSSSAGGSGTSGGDDIFSSFLSAPPAASSTVTTSPSPDKKDADSAKGRSAEEESFFNQPAPSNQEKRQLTKDSIMALYSAAPSQAQAGNPAPMFGIPGGVYTQTQVTGYPQSAMGYGMAGVSAVAVPNGIMHSTQVVQNGIYTTAGLPSQQPNLASNPFYTMGATAVGNTAATTTGFTAMSQEHAPQTANQDLMLDFGMSPSNAQDPVSSQLPQQIARMNLGGAAMIGVQPQGMVSQVQPMGMQIPGMGMNIASTVSHAGSAGVGIGAFSQSAGAGRTLATNLWQ</sequence>
<dbReference type="GO" id="GO:0005737">
    <property type="term" value="C:cytoplasm"/>
    <property type="evidence" value="ECO:0007669"/>
    <property type="project" value="TreeGrafter"/>
</dbReference>
<keyword evidence="9" id="KW-1185">Reference proteome</keyword>
<dbReference type="InterPro" id="IPR044732">
    <property type="entry name" value="ArfGAP_SMAP1-like"/>
</dbReference>
<dbReference type="Proteomes" id="UP000502823">
    <property type="component" value="Unassembled WGS sequence"/>
</dbReference>
<feature type="region of interest" description="Disordered" evidence="6">
    <location>
        <begin position="152"/>
        <end position="287"/>
    </location>
</feature>
<keyword evidence="3 5" id="KW-0863">Zinc-finger</keyword>
<evidence type="ECO:0000256" key="1">
    <source>
        <dbReference type="ARBA" id="ARBA00022468"/>
    </source>
</evidence>
<dbReference type="Gene3D" id="1.10.220.150">
    <property type="entry name" value="Arf GTPase activating protein"/>
    <property type="match status" value="1"/>
</dbReference>
<dbReference type="SUPFAM" id="SSF57863">
    <property type="entry name" value="ArfGap/RecO-like zinc finger"/>
    <property type="match status" value="1"/>
</dbReference>
<feature type="compositionally biased region" description="Basic and acidic residues" evidence="6">
    <location>
        <begin position="256"/>
        <end position="270"/>
    </location>
</feature>
<dbReference type="InParanoid" id="A0A6L2PV09"/>
<dbReference type="InterPro" id="IPR037278">
    <property type="entry name" value="ARFGAP/RecO"/>
</dbReference>
<gene>
    <name evidence="8" type="ORF">Cfor_07090</name>
</gene>
<protein>
    <recommendedName>
        <fullName evidence="7">Arf-GAP domain-containing protein</fullName>
    </recommendedName>
</protein>
<dbReference type="InterPro" id="IPR001164">
    <property type="entry name" value="ArfGAP_dom"/>
</dbReference>
<reference evidence="9" key="1">
    <citation type="submission" date="2020-01" db="EMBL/GenBank/DDBJ databases">
        <title>Draft genome sequence of the Termite Coptotermes fromosanus.</title>
        <authorList>
            <person name="Itakura S."/>
            <person name="Yosikawa Y."/>
            <person name="Umezawa K."/>
        </authorList>
    </citation>
    <scope>NUCLEOTIDE SEQUENCE [LARGE SCALE GENOMIC DNA]</scope>
</reference>
<evidence type="ECO:0000256" key="5">
    <source>
        <dbReference type="PROSITE-ProRule" id="PRU00288"/>
    </source>
</evidence>
<dbReference type="AlphaFoldDB" id="A0A6L2PV09"/>
<dbReference type="Pfam" id="PF01412">
    <property type="entry name" value="ArfGap"/>
    <property type="match status" value="1"/>
</dbReference>
<dbReference type="EMBL" id="BLKM01000476">
    <property type="protein sequence ID" value="GFG34295.1"/>
    <property type="molecule type" value="Genomic_DNA"/>
</dbReference>
<dbReference type="PROSITE" id="PS50115">
    <property type="entry name" value="ARFGAP"/>
    <property type="match status" value="1"/>
</dbReference>
<dbReference type="OrthoDB" id="73919at2759"/>
<evidence type="ECO:0000256" key="6">
    <source>
        <dbReference type="SAM" id="MobiDB-lite"/>
    </source>
</evidence>
<organism evidence="8 9">
    <name type="scientific">Coptotermes formosanus</name>
    <name type="common">Formosan subterranean termite</name>
    <dbReference type="NCBI Taxonomy" id="36987"/>
    <lineage>
        <taxon>Eukaryota</taxon>
        <taxon>Metazoa</taxon>
        <taxon>Ecdysozoa</taxon>
        <taxon>Arthropoda</taxon>
        <taxon>Hexapoda</taxon>
        <taxon>Insecta</taxon>
        <taxon>Pterygota</taxon>
        <taxon>Neoptera</taxon>
        <taxon>Polyneoptera</taxon>
        <taxon>Dictyoptera</taxon>
        <taxon>Blattodea</taxon>
        <taxon>Blattoidea</taxon>
        <taxon>Termitoidae</taxon>
        <taxon>Rhinotermitidae</taxon>
        <taxon>Coptotermes</taxon>
    </lineage>
</organism>
<keyword evidence="1" id="KW-0343">GTPase activation</keyword>
<dbReference type="PRINTS" id="PR00405">
    <property type="entry name" value="REVINTRACTNG"/>
</dbReference>
<dbReference type="InterPro" id="IPR051718">
    <property type="entry name" value="ARF_GTPase-activating"/>
</dbReference>
<evidence type="ECO:0000313" key="9">
    <source>
        <dbReference type="Proteomes" id="UP000502823"/>
    </source>
</evidence>